<proteinExistence type="predicted"/>
<dbReference type="EMBL" id="PGCJ01000280">
    <property type="protein sequence ID" value="PLW34293.1"/>
    <property type="molecule type" value="Genomic_DNA"/>
</dbReference>
<sequence>MELAVLVPSTTQSTRGESNEEGAGTGSRRGATAAQMLALLISNWYQAGLGQKTYDYQELIKLVERINAHEELDVSVQIASFNSSNQIVLSGTHPGVLATCAHLQDLEITNRAADLPCS</sequence>
<dbReference type="Gene3D" id="3.30.70.250">
    <property type="entry name" value="Malonyl-CoA ACP transacylase, ACP-binding"/>
    <property type="match status" value="1"/>
</dbReference>
<name>A0A2N5U978_9BASI</name>
<dbReference type="Proteomes" id="UP000235388">
    <property type="component" value="Unassembled WGS sequence"/>
</dbReference>
<feature type="region of interest" description="Disordered" evidence="1">
    <location>
        <begin position="1"/>
        <end position="29"/>
    </location>
</feature>
<evidence type="ECO:0000313" key="3">
    <source>
        <dbReference type="Proteomes" id="UP000235388"/>
    </source>
</evidence>
<dbReference type="OrthoDB" id="2501332at2759"/>
<evidence type="ECO:0000256" key="1">
    <source>
        <dbReference type="SAM" id="MobiDB-lite"/>
    </source>
</evidence>
<reference evidence="2 3" key="1">
    <citation type="submission" date="2017-11" db="EMBL/GenBank/DDBJ databases">
        <title>De novo assembly and phasing of dikaryotic genomes from two isolates of Puccinia coronata f. sp. avenae, the causal agent of oat crown rust.</title>
        <authorList>
            <person name="Miller M.E."/>
            <person name="Zhang Y."/>
            <person name="Omidvar V."/>
            <person name="Sperschneider J."/>
            <person name="Schwessinger B."/>
            <person name="Raley C."/>
            <person name="Palmer J.M."/>
            <person name="Garnica D."/>
            <person name="Upadhyaya N."/>
            <person name="Rathjen J."/>
            <person name="Taylor J.M."/>
            <person name="Park R.F."/>
            <person name="Dodds P.N."/>
            <person name="Hirsch C.D."/>
            <person name="Kianian S.F."/>
            <person name="Figueroa M."/>
        </authorList>
    </citation>
    <scope>NUCLEOTIDE SEQUENCE [LARGE SCALE GENOMIC DNA]</scope>
    <source>
        <strain evidence="2">12NC29</strain>
    </source>
</reference>
<gene>
    <name evidence="2" type="ORF">PCANC_17669</name>
</gene>
<dbReference type="SUPFAM" id="SSF55048">
    <property type="entry name" value="Probable ACP-binding domain of malonyl-CoA ACP transacylase"/>
    <property type="match status" value="1"/>
</dbReference>
<dbReference type="AlphaFoldDB" id="A0A2N5U978"/>
<dbReference type="STRING" id="200324.A0A2N5U978"/>
<comment type="caution">
    <text evidence="2">The sequence shown here is derived from an EMBL/GenBank/DDBJ whole genome shotgun (WGS) entry which is preliminary data.</text>
</comment>
<evidence type="ECO:0000313" key="2">
    <source>
        <dbReference type="EMBL" id="PLW34293.1"/>
    </source>
</evidence>
<keyword evidence="3" id="KW-1185">Reference proteome</keyword>
<dbReference type="InterPro" id="IPR016036">
    <property type="entry name" value="Malonyl_transacylase_ACP-bd"/>
</dbReference>
<organism evidence="2 3">
    <name type="scientific">Puccinia coronata f. sp. avenae</name>
    <dbReference type="NCBI Taxonomy" id="200324"/>
    <lineage>
        <taxon>Eukaryota</taxon>
        <taxon>Fungi</taxon>
        <taxon>Dikarya</taxon>
        <taxon>Basidiomycota</taxon>
        <taxon>Pucciniomycotina</taxon>
        <taxon>Pucciniomycetes</taxon>
        <taxon>Pucciniales</taxon>
        <taxon>Pucciniaceae</taxon>
        <taxon>Puccinia</taxon>
    </lineage>
</organism>
<protein>
    <submittedName>
        <fullName evidence="2">Uncharacterized protein</fullName>
    </submittedName>
</protein>
<accession>A0A2N5U978</accession>